<dbReference type="EMBL" id="CM051400">
    <property type="protein sequence ID" value="KAJ4714695.1"/>
    <property type="molecule type" value="Genomic_DNA"/>
</dbReference>
<organism evidence="1 2">
    <name type="scientific">Melia azedarach</name>
    <name type="common">Chinaberry tree</name>
    <dbReference type="NCBI Taxonomy" id="155640"/>
    <lineage>
        <taxon>Eukaryota</taxon>
        <taxon>Viridiplantae</taxon>
        <taxon>Streptophyta</taxon>
        <taxon>Embryophyta</taxon>
        <taxon>Tracheophyta</taxon>
        <taxon>Spermatophyta</taxon>
        <taxon>Magnoliopsida</taxon>
        <taxon>eudicotyledons</taxon>
        <taxon>Gunneridae</taxon>
        <taxon>Pentapetalae</taxon>
        <taxon>rosids</taxon>
        <taxon>malvids</taxon>
        <taxon>Sapindales</taxon>
        <taxon>Meliaceae</taxon>
        <taxon>Melia</taxon>
    </lineage>
</organism>
<evidence type="ECO:0000313" key="2">
    <source>
        <dbReference type="Proteomes" id="UP001164539"/>
    </source>
</evidence>
<protein>
    <submittedName>
        <fullName evidence="1">Usher syndrome type-1C protein-binding protein</fullName>
    </submittedName>
</protein>
<comment type="caution">
    <text evidence="1">The sequence shown here is derived from an EMBL/GenBank/DDBJ whole genome shotgun (WGS) entry which is preliminary data.</text>
</comment>
<name>A0ACC1XTW5_MELAZ</name>
<evidence type="ECO:0000313" key="1">
    <source>
        <dbReference type="EMBL" id="KAJ4714695.1"/>
    </source>
</evidence>
<dbReference type="Proteomes" id="UP001164539">
    <property type="component" value="Chromosome 7"/>
</dbReference>
<gene>
    <name evidence="1" type="ORF">OWV82_013144</name>
</gene>
<reference evidence="1 2" key="1">
    <citation type="journal article" date="2023" name="Science">
        <title>Complex scaffold remodeling in plant triterpene biosynthesis.</title>
        <authorList>
            <person name="De La Pena R."/>
            <person name="Hodgson H."/>
            <person name="Liu J.C."/>
            <person name="Stephenson M.J."/>
            <person name="Martin A.C."/>
            <person name="Owen C."/>
            <person name="Harkess A."/>
            <person name="Leebens-Mack J."/>
            <person name="Jimenez L.E."/>
            <person name="Osbourn A."/>
            <person name="Sattely E.S."/>
        </authorList>
    </citation>
    <scope>NUCLEOTIDE SEQUENCE [LARGE SCALE GENOMIC DNA]</scope>
    <source>
        <strain evidence="2">cv. JPN11</strain>
        <tissue evidence="1">Leaf</tissue>
    </source>
</reference>
<keyword evidence="2" id="KW-1185">Reference proteome</keyword>
<accession>A0ACC1XTW5</accession>
<sequence>MSSKKPSKEGNRLTKYVKKSVKMLMKARDCYIQSMSQCSDTVVFSTAMGCPTGHINTLPRSYSVSSTRSSKDEDFRELLRVASTKSLGKKIDLEFQKRQQLARQSPTPSPGTNKMPRSHSTGIGIGRIDEDKPCDFEDDLKARPGANLYPRSKSYAVSRRTGLVSA</sequence>
<proteinExistence type="predicted"/>